<feature type="transmembrane region" description="Helical" evidence="1">
    <location>
        <begin position="15"/>
        <end position="34"/>
    </location>
</feature>
<evidence type="ECO:0000313" key="3">
    <source>
        <dbReference type="Proteomes" id="UP000290289"/>
    </source>
</evidence>
<accession>A0A498HW67</accession>
<organism evidence="2 3">
    <name type="scientific">Malus domestica</name>
    <name type="common">Apple</name>
    <name type="synonym">Pyrus malus</name>
    <dbReference type="NCBI Taxonomy" id="3750"/>
    <lineage>
        <taxon>Eukaryota</taxon>
        <taxon>Viridiplantae</taxon>
        <taxon>Streptophyta</taxon>
        <taxon>Embryophyta</taxon>
        <taxon>Tracheophyta</taxon>
        <taxon>Spermatophyta</taxon>
        <taxon>Magnoliopsida</taxon>
        <taxon>eudicotyledons</taxon>
        <taxon>Gunneridae</taxon>
        <taxon>Pentapetalae</taxon>
        <taxon>rosids</taxon>
        <taxon>fabids</taxon>
        <taxon>Rosales</taxon>
        <taxon>Rosaceae</taxon>
        <taxon>Amygdaloideae</taxon>
        <taxon>Maleae</taxon>
        <taxon>Malus</taxon>
    </lineage>
</organism>
<keyword evidence="1" id="KW-1133">Transmembrane helix</keyword>
<name>A0A498HW67_MALDO</name>
<sequence length="329" mass="38351">MGEVIETLPEHRSLLAAPIVFIIVVAFQFFSRWLEQLKKGVKSATATRLRGEIKDILKEASYSSQPSTFAQAAIASAKEKELANCTSLQLHPFNYVFILIIYTITYLHSWGTCIYPYIVTEGNYMQYAWDQSCVCIVTYTLYSYDVFKRRVEWLIKFMQFSMPYYFHVSLTHQVKDSNSGTCLPDQELHGKEIKLSYDVYLRILFILKVLTYVVLVCWFWRVPVGSISQQLVQPFGNAFLFRIYCPSPLFFLEDDIMEGWRSCKRKCYGRNNSLVDIIYQGQQVHMSTCQVLEQNSVMLFVFGNQMPMRSPSTMPMMELRVDPRENKEI</sequence>
<evidence type="ECO:0000256" key="1">
    <source>
        <dbReference type="SAM" id="Phobius"/>
    </source>
</evidence>
<dbReference type="AlphaFoldDB" id="A0A498HW67"/>
<feature type="transmembrane region" description="Helical" evidence="1">
    <location>
        <begin position="96"/>
        <end position="118"/>
    </location>
</feature>
<dbReference type="EMBL" id="RDQH01000341">
    <property type="protein sequence ID" value="RXH74909.1"/>
    <property type="molecule type" value="Genomic_DNA"/>
</dbReference>
<feature type="transmembrane region" description="Helical" evidence="1">
    <location>
        <begin position="199"/>
        <end position="221"/>
    </location>
</feature>
<reference evidence="2 3" key="1">
    <citation type="submission" date="2018-10" db="EMBL/GenBank/DDBJ databases">
        <title>A high-quality apple genome assembly.</title>
        <authorList>
            <person name="Hu J."/>
        </authorList>
    </citation>
    <scope>NUCLEOTIDE SEQUENCE [LARGE SCALE GENOMIC DNA]</scope>
    <source>
        <strain evidence="3">cv. HFTH1</strain>
        <tissue evidence="2">Young leaf</tissue>
    </source>
</reference>
<keyword evidence="1" id="KW-0812">Transmembrane</keyword>
<proteinExistence type="predicted"/>
<gene>
    <name evidence="2" type="ORF">DVH24_029630</name>
</gene>
<evidence type="ECO:0000313" key="2">
    <source>
        <dbReference type="EMBL" id="RXH74909.1"/>
    </source>
</evidence>
<keyword evidence="3" id="KW-1185">Reference proteome</keyword>
<protein>
    <submittedName>
        <fullName evidence="2">Uncharacterized protein</fullName>
    </submittedName>
</protein>
<dbReference type="Proteomes" id="UP000290289">
    <property type="component" value="Chromosome 15"/>
</dbReference>
<comment type="caution">
    <text evidence="2">The sequence shown here is derived from an EMBL/GenBank/DDBJ whole genome shotgun (WGS) entry which is preliminary data.</text>
</comment>
<keyword evidence="1" id="KW-0472">Membrane</keyword>